<evidence type="ECO:0000313" key="2">
    <source>
        <dbReference type="Proteomes" id="UP000827872"/>
    </source>
</evidence>
<sequence length="121" mass="13808">MEEFISNSSDNNVLMLLGRPLAVGRKQSHVQKSKKISSRCKITGVVRRDGTESEPEIDDLMHMLISVTSSVQQEERCASVKRDENITDPEDELIVNKLALRENEDGDSSLFRVPERWNHKQ</sequence>
<accession>A0ACB8EIM4</accession>
<organism evidence="1 2">
    <name type="scientific">Sphaerodactylus townsendi</name>
    <dbReference type="NCBI Taxonomy" id="933632"/>
    <lineage>
        <taxon>Eukaryota</taxon>
        <taxon>Metazoa</taxon>
        <taxon>Chordata</taxon>
        <taxon>Craniata</taxon>
        <taxon>Vertebrata</taxon>
        <taxon>Euteleostomi</taxon>
        <taxon>Lepidosauria</taxon>
        <taxon>Squamata</taxon>
        <taxon>Bifurcata</taxon>
        <taxon>Gekkota</taxon>
        <taxon>Sphaerodactylidae</taxon>
        <taxon>Sphaerodactylus</taxon>
    </lineage>
</organism>
<gene>
    <name evidence="1" type="ORF">K3G42_020204</name>
</gene>
<name>A0ACB8EIM4_9SAUR</name>
<protein>
    <submittedName>
        <fullName evidence="1">Uncharacterized protein</fullName>
    </submittedName>
</protein>
<dbReference type="Proteomes" id="UP000827872">
    <property type="component" value="Linkage Group LG03"/>
</dbReference>
<reference evidence="1" key="1">
    <citation type="submission" date="2021-08" db="EMBL/GenBank/DDBJ databases">
        <title>The first chromosome-level gecko genome reveals the dynamic sex chromosomes of Neotropical dwarf geckos (Sphaerodactylidae: Sphaerodactylus).</title>
        <authorList>
            <person name="Pinto B.J."/>
            <person name="Keating S.E."/>
            <person name="Gamble T."/>
        </authorList>
    </citation>
    <scope>NUCLEOTIDE SEQUENCE</scope>
    <source>
        <strain evidence="1">TG3544</strain>
    </source>
</reference>
<evidence type="ECO:0000313" key="1">
    <source>
        <dbReference type="EMBL" id="KAH7992177.1"/>
    </source>
</evidence>
<dbReference type="EMBL" id="CM037616">
    <property type="protein sequence ID" value="KAH7992177.1"/>
    <property type="molecule type" value="Genomic_DNA"/>
</dbReference>
<keyword evidence="2" id="KW-1185">Reference proteome</keyword>
<proteinExistence type="predicted"/>
<comment type="caution">
    <text evidence="1">The sequence shown here is derived from an EMBL/GenBank/DDBJ whole genome shotgun (WGS) entry which is preliminary data.</text>
</comment>